<organism evidence="2 3">
    <name type="scientific">Crocosphaera subtropica (strain ATCC 51142 / BH68)</name>
    <name type="common">Cyanothece sp. (strain ATCC 51142)</name>
    <dbReference type="NCBI Taxonomy" id="43989"/>
    <lineage>
        <taxon>Bacteria</taxon>
        <taxon>Bacillati</taxon>
        <taxon>Cyanobacteriota</taxon>
        <taxon>Cyanophyceae</taxon>
        <taxon>Oscillatoriophycideae</taxon>
        <taxon>Chroococcales</taxon>
        <taxon>Aphanothecaceae</taxon>
        <taxon>Crocosphaera</taxon>
        <taxon>Crocosphaera subtropica</taxon>
    </lineage>
</organism>
<reference evidence="2 3" key="1">
    <citation type="journal article" date="2008" name="Proc. Natl. Acad. Sci. U.S.A.">
        <title>The genome of Cyanothece 51142, a unicellular diazotrophic cyanobacterium important in the marine nitrogen cycle.</title>
        <authorList>
            <person name="Welsh E.A."/>
            <person name="Liberton M."/>
            <person name="Stoeckel J."/>
            <person name="Loh T."/>
            <person name="Elvitigala T."/>
            <person name="Wang C."/>
            <person name="Wollam A."/>
            <person name="Fulton R.S."/>
            <person name="Clifton S.W."/>
            <person name="Jacobs J.M."/>
            <person name="Aurora R."/>
            <person name="Ghosh B.K."/>
            <person name="Sherman L.A."/>
            <person name="Smith R.D."/>
            <person name="Wilson R.K."/>
            <person name="Pakrasi H.B."/>
        </authorList>
    </citation>
    <scope>NUCLEOTIDE SEQUENCE [LARGE SCALE GENOMIC DNA]</scope>
    <source>
        <strain evidence="3">ATCC 51142 / BH68</strain>
    </source>
</reference>
<accession>B1WYC1</accession>
<dbReference type="KEGG" id="cyt:cce_3357"/>
<keyword evidence="3" id="KW-1185">Reference proteome</keyword>
<evidence type="ECO:0000313" key="3">
    <source>
        <dbReference type="Proteomes" id="UP000001203"/>
    </source>
</evidence>
<evidence type="ECO:0000256" key="1">
    <source>
        <dbReference type="SAM" id="Phobius"/>
    </source>
</evidence>
<proteinExistence type="predicted"/>
<dbReference type="AlphaFoldDB" id="B1WYC1"/>
<dbReference type="HOGENOM" id="CLU_105325_0_1_3"/>
<gene>
    <name evidence="2" type="ordered locus">cce_3357</name>
</gene>
<sequence length="173" mass="19604">MRLVIINFNFISIVLRSPSQMKKLILALPFLLGVVGVPSETLAHTMFTNYLMNEELEFQTTYSTDEVAENAEVYVYAPNNFDEPWLESRTDEEGRFSFLPDTSIPGDWEVQIIDEGHGEVIIVPVTEDGVDYENISYELKQDLHYSSTPMSPIHSLLITAGVGGLWFALLRKN</sequence>
<keyword evidence="1" id="KW-0472">Membrane</keyword>
<keyword evidence="1" id="KW-0812">Transmembrane</keyword>
<evidence type="ECO:0008006" key="4">
    <source>
        <dbReference type="Google" id="ProtNLM"/>
    </source>
</evidence>
<dbReference type="STRING" id="43989.cce_3357"/>
<keyword evidence="1" id="KW-1133">Transmembrane helix</keyword>
<protein>
    <recommendedName>
        <fullName evidence="4">Additional component NikL of nickel ECF transporter</fullName>
    </recommendedName>
</protein>
<feature type="transmembrane region" description="Helical" evidence="1">
    <location>
        <begin position="153"/>
        <end position="170"/>
    </location>
</feature>
<evidence type="ECO:0000313" key="2">
    <source>
        <dbReference type="EMBL" id="ACB52705.1"/>
    </source>
</evidence>
<dbReference type="eggNOG" id="COG5266">
    <property type="taxonomic scope" value="Bacteria"/>
</dbReference>
<dbReference type="Proteomes" id="UP000001203">
    <property type="component" value="Chromosome circular"/>
</dbReference>
<name>B1WYC1_CROS5</name>
<dbReference type="EMBL" id="CP000806">
    <property type="protein sequence ID" value="ACB52705.1"/>
    <property type="molecule type" value="Genomic_DNA"/>
</dbReference>